<dbReference type="EMBL" id="JAINUF010000005">
    <property type="protein sequence ID" value="KAJ8358940.1"/>
    <property type="molecule type" value="Genomic_DNA"/>
</dbReference>
<comment type="caution">
    <text evidence="2">The sequence shown here is derived from an EMBL/GenBank/DDBJ whole genome shotgun (WGS) entry which is preliminary data.</text>
</comment>
<evidence type="ECO:0000313" key="2">
    <source>
        <dbReference type="EMBL" id="KAJ8358940.1"/>
    </source>
</evidence>
<proteinExistence type="predicted"/>
<sequence>MPTAQVIPGGPSSTSVCPGVGGAGPPYLTQETAGASTARRIRGTPPPAALAHCSINPKHVSHSSRAAQFDAESLEPGDAGWIKARTPAILHSLFLTLPRWGQAFHSLYFLLPRSLTLSAEVKGPRDSSLDSPKANPLALQISALQSKRLLHPQSPKKGGVRPLETSASYFVPLTPYATATAFFPSLRGNGLLPPRDQVHSGSFHPSHPKRPASPSRRVKPFARGVTGRADRWPTKTRR</sequence>
<dbReference type="Proteomes" id="UP001152622">
    <property type="component" value="Chromosome 5"/>
</dbReference>
<gene>
    <name evidence="2" type="ORF">SKAU_G00154650</name>
</gene>
<dbReference type="AlphaFoldDB" id="A0A9Q1FHW0"/>
<accession>A0A9Q1FHW0</accession>
<organism evidence="2 3">
    <name type="scientific">Synaphobranchus kaupii</name>
    <name type="common">Kaup's arrowtooth eel</name>
    <dbReference type="NCBI Taxonomy" id="118154"/>
    <lineage>
        <taxon>Eukaryota</taxon>
        <taxon>Metazoa</taxon>
        <taxon>Chordata</taxon>
        <taxon>Craniata</taxon>
        <taxon>Vertebrata</taxon>
        <taxon>Euteleostomi</taxon>
        <taxon>Actinopterygii</taxon>
        <taxon>Neopterygii</taxon>
        <taxon>Teleostei</taxon>
        <taxon>Anguilliformes</taxon>
        <taxon>Synaphobranchidae</taxon>
        <taxon>Synaphobranchus</taxon>
    </lineage>
</organism>
<reference evidence="2" key="1">
    <citation type="journal article" date="2023" name="Science">
        <title>Genome structures resolve the early diversification of teleost fishes.</title>
        <authorList>
            <person name="Parey E."/>
            <person name="Louis A."/>
            <person name="Montfort J."/>
            <person name="Bouchez O."/>
            <person name="Roques C."/>
            <person name="Iampietro C."/>
            <person name="Lluch J."/>
            <person name="Castinel A."/>
            <person name="Donnadieu C."/>
            <person name="Desvignes T."/>
            <person name="Floi Bucao C."/>
            <person name="Jouanno E."/>
            <person name="Wen M."/>
            <person name="Mejri S."/>
            <person name="Dirks R."/>
            <person name="Jansen H."/>
            <person name="Henkel C."/>
            <person name="Chen W.J."/>
            <person name="Zahm M."/>
            <person name="Cabau C."/>
            <person name="Klopp C."/>
            <person name="Thompson A.W."/>
            <person name="Robinson-Rechavi M."/>
            <person name="Braasch I."/>
            <person name="Lecointre G."/>
            <person name="Bobe J."/>
            <person name="Postlethwait J.H."/>
            <person name="Berthelot C."/>
            <person name="Roest Crollius H."/>
            <person name="Guiguen Y."/>
        </authorList>
    </citation>
    <scope>NUCLEOTIDE SEQUENCE</scope>
    <source>
        <strain evidence="2">WJC10195</strain>
    </source>
</reference>
<evidence type="ECO:0000313" key="3">
    <source>
        <dbReference type="Proteomes" id="UP001152622"/>
    </source>
</evidence>
<feature type="region of interest" description="Disordered" evidence="1">
    <location>
        <begin position="193"/>
        <end position="238"/>
    </location>
</feature>
<feature type="compositionally biased region" description="Basic and acidic residues" evidence="1">
    <location>
        <begin position="228"/>
        <end position="238"/>
    </location>
</feature>
<feature type="region of interest" description="Disordered" evidence="1">
    <location>
        <begin position="1"/>
        <end position="43"/>
    </location>
</feature>
<keyword evidence="3" id="KW-1185">Reference proteome</keyword>
<evidence type="ECO:0000256" key="1">
    <source>
        <dbReference type="SAM" id="MobiDB-lite"/>
    </source>
</evidence>
<protein>
    <submittedName>
        <fullName evidence="2">Uncharacterized protein</fullName>
    </submittedName>
</protein>
<feature type="compositionally biased region" description="Basic residues" evidence="1">
    <location>
        <begin position="206"/>
        <end position="220"/>
    </location>
</feature>
<name>A0A9Q1FHW0_SYNKA</name>